<dbReference type="GO" id="GO:0031505">
    <property type="term" value="P:fungal-type cell wall organization"/>
    <property type="evidence" value="ECO:0007669"/>
    <property type="project" value="TreeGrafter"/>
</dbReference>
<keyword evidence="2" id="KW-1133">Transmembrane helix</keyword>
<feature type="region of interest" description="Disordered" evidence="1">
    <location>
        <begin position="317"/>
        <end position="366"/>
    </location>
</feature>
<feature type="compositionally biased region" description="Polar residues" evidence="1">
    <location>
        <begin position="326"/>
        <end position="336"/>
    </location>
</feature>
<dbReference type="GO" id="GO:0030866">
    <property type="term" value="P:cortical actin cytoskeleton organization"/>
    <property type="evidence" value="ECO:0007669"/>
    <property type="project" value="TreeGrafter"/>
</dbReference>
<dbReference type="PANTHER" id="PTHR36414">
    <property type="entry name" value="PROTEIN SUR7"/>
    <property type="match status" value="1"/>
</dbReference>
<dbReference type="GO" id="GO:0005938">
    <property type="term" value="C:cell cortex"/>
    <property type="evidence" value="ECO:0007669"/>
    <property type="project" value="TreeGrafter"/>
</dbReference>
<dbReference type="Proteomes" id="UP000183365">
    <property type="component" value="Unassembled WGS sequence"/>
</dbReference>
<dbReference type="AlphaFoldDB" id="A0A1L0D3Q7"/>
<evidence type="ECO:0000313" key="3">
    <source>
        <dbReference type="EMBL" id="SGZ41807.1"/>
    </source>
</evidence>
<dbReference type="OrthoDB" id="5419460at2759"/>
<dbReference type="EMBL" id="FQNF01000164">
    <property type="protein sequence ID" value="SGZ41807.1"/>
    <property type="molecule type" value="Genomic_DNA"/>
</dbReference>
<feature type="compositionally biased region" description="Polar residues" evidence="1">
    <location>
        <begin position="255"/>
        <end position="271"/>
    </location>
</feature>
<proteinExistence type="predicted"/>
<reference evidence="4" key="1">
    <citation type="submission" date="2016-11" db="EMBL/GenBank/DDBJ databases">
        <authorList>
            <person name="Guldener U."/>
        </authorList>
    </citation>
    <scope>NUCLEOTIDE SEQUENCE [LARGE SCALE GENOMIC DNA]</scope>
</reference>
<feature type="transmembrane region" description="Helical" evidence="2">
    <location>
        <begin position="121"/>
        <end position="140"/>
    </location>
</feature>
<dbReference type="PANTHER" id="PTHR36414:SF3">
    <property type="entry name" value="SUR7 FAMILY PROTEIN FMP45"/>
    <property type="match status" value="1"/>
</dbReference>
<dbReference type="VEuPathDB" id="FungiDB:HGUI_04008"/>
<dbReference type="GO" id="GO:0006897">
    <property type="term" value="P:endocytosis"/>
    <property type="evidence" value="ECO:0007669"/>
    <property type="project" value="TreeGrafter"/>
</dbReference>
<sequence length="366" mass="40979">MSRIAKRTLDSVTLLFLSGATLLAFFVILCGAKKTGFLKKFYWMRADTSSITTQSGRGETYWLNYMYCTKANSSVSDYSYCSGKKPAYPFSPRENFGSGVTLPSDFNKSKNKFYYLSRVGWSMWLVGLFFLVLSLLPFMLQGCIKHAMVYIISTMSVWAAWFYLTLGACLWTSAFVMGKNVFKDDGISAKLGVKMFACLWTTIFLISVCALWQPISAILSKKHNNAMKQQNREIEQNDYANDLENTQAHDEFSSETDSYLQNGHSTYGKQSEYSDDKTLPAEGPKKKIFGFQKKVKHTKINSDGEKKTNVTQTTGILNVPFHKGNDSTAEYTSSAPQEEIVDVEDIPSGNVGVSKEKVPNGIPTSD</sequence>
<dbReference type="InterPro" id="IPR009571">
    <property type="entry name" value="SUR7/Rim9-like_fungi"/>
</dbReference>
<organism evidence="3 4">
    <name type="scientific">Hanseniaspora guilliermondii</name>
    <dbReference type="NCBI Taxonomy" id="56406"/>
    <lineage>
        <taxon>Eukaryota</taxon>
        <taxon>Fungi</taxon>
        <taxon>Dikarya</taxon>
        <taxon>Ascomycota</taxon>
        <taxon>Saccharomycotina</taxon>
        <taxon>Saccharomycetes</taxon>
        <taxon>Saccharomycodales</taxon>
        <taxon>Saccharomycodaceae</taxon>
        <taxon>Hanseniaspora</taxon>
    </lineage>
</organism>
<name>A0A1L0D3Q7_9ASCO</name>
<keyword evidence="4" id="KW-1185">Reference proteome</keyword>
<evidence type="ECO:0000256" key="1">
    <source>
        <dbReference type="SAM" id="MobiDB-lite"/>
    </source>
</evidence>
<dbReference type="Pfam" id="PF06687">
    <property type="entry name" value="SUR7"/>
    <property type="match status" value="1"/>
</dbReference>
<feature type="region of interest" description="Disordered" evidence="1">
    <location>
        <begin position="251"/>
        <end position="279"/>
    </location>
</feature>
<keyword evidence="2" id="KW-0812">Transmembrane</keyword>
<dbReference type="GO" id="GO:0032185">
    <property type="term" value="P:septin cytoskeleton organization"/>
    <property type="evidence" value="ECO:0007669"/>
    <property type="project" value="TreeGrafter"/>
</dbReference>
<evidence type="ECO:0000313" key="4">
    <source>
        <dbReference type="Proteomes" id="UP000183365"/>
    </source>
</evidence>
<protein>
    <recommendedName>
        <fullName evidence="5">SUR7 family protein FMP45</fullName>
    </recommendedName>
</protein>
<feature type="transmembrane region" description="Helical" evidence="2">
    <location>
        <begin position="193"/>
        <end position="212"/>
    </location>
</feature>
<dbReference type="GO" id="GO:0005886">
    <property type="term" value="C:plasma membrane"/>
    <property type="evidence" value="ECO:0007669"/>
    <property type="project" value="InterPro"/>
</dbReference>
<gene>
    <name evidence="3" type="ORF">HGUI_04008</name>
</gene>
<keyword evidence="2" id="KW-0472">Membrane</keyword>
<evidence type="ECO:0000256" key="2">
    <source>
        <dbReference type="SAM" id="Phobius"/>
    </source>
</evidence>
<evidence type="ECO:0008006" key="5">
    <source>
        <dbReference type="Google" id="ProtNLM"/>
    </source>
</evidence>
<feature type="transmembrane region" description="Helical" evidence="2">
    <location>
        <begin position="147"/>
        <end position="173"/>
    </location>
</feature>
<accession>A0A1L0D3Q7</accession>
<dbReference type="GO" id="GO:0045121">
    <property type="term" value="C:membrane raft"/>
    <property type="evidence" value="ECO:0007669"/>
    <property type="project" value="TreeGrafter"/>
</dbReference>